<dbReference type="STRING" id="29170.A0A368FU94"/>
<dbReference type="AlphaFoldDB" id="A0A368FU94"/>
<dbReference type="Gene3D" id="4.10.410.10">
    <property type="entry name" value="Pancreatic trypsin inhibitor Kunitz domain"/>
    <property type="match status" value="2"/>
</dbReference>
<dbReference type="CDD" id="cd00109">
    <property type="entry name" value="Kunitz-type"/>
    <property type="match status" value="2"/>
</dbReference>
<dbReference type="PROSITE" id="PS00280">
    <property type="entry name" value="BPTI_KUNITZ_1"/>
    <property type="match status" value="1"/>
</dbReference>
<organism evidence="6 7">
    <name type="scientific">Ancylostoma caninum</name>
    <name type="common">Dog hookworm</name>
    <dbReference type="NCBI Taxonomy" id="29170"/>
    <lineage>
        <taxon>Eukaryota</taxon>
        <taxon>Metazoa</taxon>
        <taxon>Ecdysozoa</taxon>
        <taxon>Nematoda</taxon>
        <taxon>Chromadorea</taxon>
        <taxon>Rhabditida</taxon>
        <taxon>Rhabditina</taxon>
        <taxon>Rhabditomorpha</taxon>
        <taxon>Strongyloidea</taxon>
        <taxon>Ancylostomatidae</taxon>
        <taxon>Ancylostomatinae</taxon>
        <taxon>Ancylostoma</taxon>
    </lineage>
</organism>
<sequence>MKPVVAAFLLATTAVAFYDKRCEQEIDHGPCKAFEPRYFYNKKTGECELSYYGGCLGNDNSFKSKAQCERTCMRRRGLGDIVRGRVGRVPLRRSDVLPPTSPICYQPIKEGPCLGYLQRYAYDVKRGKCVEFTYGGCGGNQNNFERMRECEFACMIEMPTTLN</sequence>
<dbReference type="GO" id="GO:0004867">
    <property type="term" value="F:serine-type endopeptidase inhibitor activity"/>
    <property type="evidence" value="ECO:0007669"/>
    <property type="project" value="UniProtKB-KW"/>
</dbReference>
<evidence type="ECO:0000256" key="4">
    <source>
        <dbReference type="SAM" id="SignalP"/>
    </source>
</evidence>
<gene>
    <name evidence="6" type="ORF">ANCCAN_18467</name>
</gene>
<dbReference type="SUPFAM" id="SSF57362">
    <property type="entry name" value="BPTI-like"/>
    <property type="match status" value="2"/>
</dbReference>
<evidence type="ECO:0000256" key="2">
    <source>
        <dbReference type="ARBA" id="ARBA00022900"/>
    </source>
</evidence>
<dbReference type="PRINTS" id="PR00759">
    <property type="entry name" value="BASICPTASE"/>
</dbReference>
<evidence type="ECO:0000259" key="5">
    <source>
        <dbReference type="PROSITE" id="PS50279"/>
    </source>
</evidence>
<keyword evidence="7" id="KW-1185">Reference proteome</keyword>
<dbReference type="OrthoDB" id="4473401at2759"/>
<evidence type="ECO:0000313" key="6">
    <source>
        <dbReference type="EMBL" id="RCN35662.1"/>
    </source>
</evidence>
<dbReference type="Proteomes" id="UP000252519">
    <property type="component" value="Unassembled WGS sequence"/>
</dbReference>
<feature type="domain" description="BPTI/Kunitz inhibitor" evidence="5">
    <location>
        <begin position="22"/>
        <end position="72"/>
    </location>
</feature>
<dbReference type="PROSITE" id="PS50279">
    <property type="entry name" value="BPTI_KUNITZ_2"/>
    <property type="match status" value="2"/>
</dbReference>
<dbReference type="InterPro" id="IPR036880">
    <property type="entry name" value="Kunitz_BPTI_sf"/>
</dbReference>
<dbReference type="PANTHER" id="PTHR10083:SF374">
    <property type="entry name" value="BPTI_KUNITZ INHIBITOR DOMAIN-CONTAINING PROTEIN"/>
    <property type="match status" value="1"/>
</dbReference>
<evidence type="ECO:0000256" key="3">
    <source>
        <dbReference type="ARBA" id="ARBA00023157"/>
    </source>
</evidence>
<dbReference type="EMBL" id="JOJR01000636">
    <property type="protein sequence ID" value="RCN35662.1"/>
    <property type="molecule type" value="Genomic_DNA"/>
</dbReference>
<keyword evidence="2" id="KW-0722">Serine protease inhibitor</keyword>
<dbReference type="SMART" id="SM00131">
    <property type="entry name" value="KU"/>
    <property type="match status" value="2"/>
</dbReference>
<accession>A0A368FU94</accession>
<proteinExistence type="predicted"/>
<feature type="domain" description="BPTI/Kunitz inhibitor" evidence="5">
    <location>
        <begin position="104"/>
        <end position="154"/>
    </location>
</feature>
<keyword evidence="3" id="KW-1015">Disulfide bond</keyword>
<comment type="caution">
    <text evidence="6">The sequence shown here is derived from an EMBL/GenBank/DDBJ whole genome shotgun (WGS) entry which is preliminary data.</text>
</comment>
<dbReference type="PANTHER" id="PTHR10083">
    <property type="entry name" value="KUNITZ-TYPE PROTEASE INHIBITOR-RELATED"/>
    <property type="match status" value="1"/>
</dbReference>
<dbReference type="GO" id="GO:0005615">
    <property type="term" value="C:extracellular space"/>
    <property type="evidence" value="ECO:0007669"/>
    <property type="project" value="TreeGrafter"/>
</dbReference>
<dbReference type="InterPro" id="IPR020901">
    <property type="entry name" value="Prtase_inh_Kunz-CS"/>
</dbReference>
<protein>
    <submittedName>
        <fullName evidence="6">Kunitz/Bovine pancreatic trypsin inhibitor domain protein</fullName>
    </submittedName>
</protein>
<dbReference type="Pfam" id="PF00014">
    <property type="entry name" value="Kunitz_BPTI"/>
    <property type="match status" value="2"/>
</dbReference>
<keyword evidence="4" id="KW-0732">Signal</keyword>
<keyword evidence="1" id="KW-0646">Protease inhibitor</keyword>
<dbReference type="FunFam" id="4.10.410.10:FF:000020">
    <property type="entry name" value="Collagen, type VI, alpha 3"/>
    <property type="match status" value="2"/>
</dbReference>
<name>A0A368FU94_ANCCA</name>
<feature type="chain" id="PRO_5016950587" evidence="4">
    <location>
        <begin position="17"/>
        <end position="163"/>
    </location>
</feature>
<dbReference type="InterPro" id="IPR002223">
    <property type="entry name" value="Kunitz_BPTI"/>
</dbReference>
<feature type="signal peptide" evidence="4">
    <location>
        <begin position="1"/>
        <end position="16"/>
    </location>
</feature>
<evidence type="ECO:0000256" key="1">
    <source>
        <dbReference type="ARBA" id="ARBA00022690"/>
    </source>
</evidence>
<dbReference type="InterPro" id="IPR050098">
    <property type="entry name" value="TFPI/VKTCI-like"/>
</dbReference>
<evidence type="ECO:0000313" key="7">
    <source>
        <dbReference type="Proteomes" id="UP000252519"/>
    </source>
</evidence>
<reference evidence="6 7" key="1">
    <citation type="submission" date="2014-10" db="EMBL/GenBank/DDBJ databases">
        <title>Draft genome of the hookworm Ancylostoma caninum.</title>
        <authorList>
            <person name="Mitreva M."/>
        </authorList>
    </citation>
    <scope>NUCLEOTIDE SEQUENCE [LARGE SCALE GENOMIC DNA]</scope>
    <source>
        <strain evidence="6 7">Baltimore</strain>
    </source>
</reference>